<evidence type="ECO:0000256" key="1">
    <source>
        <dbReference type="SAM" id="MobiDB-lite"/>
    </source>
</evidence>
<protein>
    <submittedName>
        <fullName evidence="2">Uncharacterized protein</fullName>
    </submittedName>
</protein>
<feature type="compositionally biased region" description="Basic and acidic residues" evidence="1">
    <location>
        <begin position="40"/>
        <end position="59"/>
    </location>
</feature>
<gene>
    <name evidence="2" type="ORF">Pmani_009628</name>
</gene>
<evidence type="ECO:0000313" key="3">
    <source>
        <dbReference type="Proteomes" id="UP001292094"/>
    </source>
</evidence>
<evidence type="ECO:0000313" key="2">
    <source>
        <dbReference type="EMBL" id="KAK4319428.1"/>
    </source>
</evidence>
<feature type="region of interest" description="Disordered" evidence="1">
    <location>
        <begin position="34"/>
        <end position="63"/>
    </location>
</feature>
<dbReference type="Proteomes" id="UP001292094">
    <property type="component" value="Unassembled WGS sequence"/>
</dbReference>
<name>A0AAE1UCP2_9EUCA</name>
<organism evidence="2 3">
    <name type="scientific">Petrolisthes manimaculis</name>
    <dbReference type="NCBI Taxonomy" id="1843537"/>
    <lineage>
        <taxon>Eukaryota</taxon>
        <taxon>Metazoa</taxon>
        <taxon>Ecdysozoa</taxon>
        <taxon>Arthropoda</taxon>
        <taxon>Crustacea</taxon>
        <taxon>Multicrustacea</taxon>
        <taxon>Malacostraca</taxon>
        <taxon>Eumalacostraca</taxon>
        <taxon>Eucarida</taxon>
        <taxon>Decapoda</taxon>
        <taxon>Pleocyemata</taxon>
        <taxon>Anomura</taxon>
        <taxon>Galatheoidea</taxon>
        <taxon>Porcellanidae</taxon>
        <taxon>Petrolisthes</taxon>
    </lineage>
</organism>
<reference evidence="2" key="1">
    <citation type="submission" date="2023-11" db="EMBL/GenBank/DDBJ databases">
        <title>Genome assemblies of two species of porcelain crab, Petrolisthes cinctipes and Petrolisthes manimaculis (Anomura: Porcellanidae).</title>
        <authorList>
            <person name="Angst P."/>
        </authorList>
    </citation>
    <scope>NUCLEOTIDE SEQUENCE</scope>
    <source>
        <strain evidence="2">PB745_02</strain>
        <tissue evidence="2">Gill</tissue>
    </source>
</reference>
<sequence length="234" mass="26046">MNKEPLSDVGMRQEKSVREMEHCPLYCGILDVGSTAEGSGSRRRDWCQEKPGDKPESIHCHPTQSNPIPNPLGIWVTHYTTPCYVSESRAATTLHTALTPSRPLHQSSPSSNATPTPSTSPFPLCYPYPFHLTFSSILPLPLLPHPCLYATLTFPSHPFLYAICILLPHSFLYATLFTPTHSHHHLLYHLTPEHHPPATSLPPRPQSSPERSYNKQHPASPTPSHSPHDARLGN</sequence>
<proteinExistence type="predicted"/>
<keyword evidence="3" id="KW-1185">Reference proteome</keyword>
<dbReference type="EMBL" id="JAWZYT010000754">
    <property type="protein sequence ID" value="KAK4319428.1"/>
    <property type="molecule type" value="Genomic_DNA"/>
</dbReference>
<feature type="region of interest" description="Disordered" evidence="1">
    <location>
        <begin position="194"/>
        <end position="234"/>
    </location>
</feature>
<accession>A0AAE1UCP2</accession>
<dbReference type="AlphaFoldDB" id="A0AAE1UCP2"/>
<comment type="caution">
    <text evidence="2">The sequence shown here is derived from an EMBL/GenBank/DDBJ whole genome shotgun (WGS) entry which is preliminary data.</text>
</comment>